<sequence>MVLQRLNPSPVCSHYRSGQVQTLGRSSVYEQQQQQQQGSSSSASAPASRSGNEASTASGGRLGHEFDLGGFDRRIYLFCLPILPFPKLRYGNMGKVPIEQRKSVLERLKSLLTPWNAFHQDERKDPLLNPLSFLARFSLFHADAYGKRQERKKELKAEAERLWAVYFEHFWVLAQRHEVITKRNGGTERRKEEYKAILEAMEAGRQLREGKALGRKSVNLMHMQACTQT</sequence>
<feature type="compositionally biased region" description="Low complexity" evidence="1">
    <location>
        <begin position="31"/>
        <end position="50"/>
    </location>
</feature>
<dbReference type="VEuPathDB" id="CryptoDB:Cvel_5975"/>
<evidence type="ECO:0000256" key="1">
    <source>
        <dbReference type="SAM" id="MobiDB-lite"/>
    </source>
</evidence>
<evidence type="ECO:0000313" key="2">
    <source>
        <dbReference type="EMBL" id="CEM40553.1"/>
    </source>
</evidence>
<accession>A0A0G4H9T8</accession>
<organism evidence="2">
    <name type="scientific">Chromera velia CCMP2878</name>
    <dbReference type="NCBI Taxonomy" id="1169474"/>
    <lineage>
        <taxon>Eukaryota</taxon>
        <taxon>Sar</taxon>
        <taxon>Alveolata</taxon>
        <taxon>Colpodellida</taxon>
        <taxon>Chromeraceae</taxon>
        <taxon>Chromera</taxon>
    </lineage>
</organism>
<dbReference type="AlphaFoldDB" id="A0A0G4H9T8"/>
<protein>
    <submittedName>
        <fullName evidence="2">Uncharacterized protein</fullName>
    </submittedName>
</protein>
<dbReference type="EMBL" id="CDMZ01002061">
    <property type="protein sequence ID" value="CEM40553.1"/>
    <property type="molecule type" value="Genomic_DNA"/>
</dbReference>
<proteinExistence type="predicted"/>
<feature type="region of interest" description="Disordered" evidence="1">
    <location>
        <begin position="23"/>
        <end position="59"/>
    </location>
</feature>
<reference evidence="2" key="1">
    <citation type="submission" date="2014-11" db="EMBL/GenBank/DDBJ databases">
        <authorList>
            <person name="Otto D Thomas"/>
            <person name="Naeem Raeece"/>
        </authorList>
    </citation>
    <scope>NUCLEOTIDE SEQUENCE</scope>
</reference>
<name>A0A0G4H9T8_9ALVE</name>
<gene>
    <name evidence="2" type="ORF">Cvel_5975</name>
</gene>